<feature type="domain" description="Knr4/Smi1-like" evidence="1">
    <location>
        <begin position="15"/>
        <end position="125"/>
    </location>
</feature>
<keyword evidence="3" id="KW-1185">Reference proteome</keyword>
<dbReference type="SMART" id="SM00860">
    <property type="entry name" value="SMI1_KNR4"/>
    <property type="match status" value="1"/>
</dbReference>
<reference evidence="2 3" key="1">
    <citation type="submission" date="2020-08" db="EMBL/GenBank/DDBJ databases">
        <title>A Genomic Blueprint of the Chicken Gut Microbiome.</title>
        <authorList>
            <person name="Gilroy R."/>
            <person name="Ravi A."/>
            <person name="Getino M."/>
            <person name="Pursley I."/>
            <person name="Horton D.L."/>
            <person name="Alikhan N.-F."/>
            <person name="Baker D."/>
            <person name="Gharbi K."/>
            <person name="Hall N."/>
            <person name="Watson M."/>
            <person name="Adriaenssens E.M."/>
            <person name="Foster-Nyarko E."/>
            <person name="Jarju S."/>
            <person name="Secka A."/>
            <person name="Antonio M."/>
            <person name="Oren A."/>
            <person name="Chaudhuri R."/>
            <person name="La Ragione R.M."/>
            <person name="Hildebrand F."/>
            <person name="Pallen M.J."/>
        </authorList>
    </citation>
    <scope>NUCLEOTIDE SEQUENCE [LARGE SCALE GENOMIC DNA]</scope>
    <source>
        <strain evidence="2 3">Sa2BUA9</strain>
    </source>
</reference>
<dbReference type="InterPro" id="IPR018958">
    <property type="entry name" value="Knr4/Smi1-like_dom"/>
</dbReference>
<name>A0ABR8R487_9BACI</name>
<dbReference type="Proteomes" id="UP000640786">
    <property type="component" value="Unassembled WGS sequence"/>
</dbReference>
<dbReference type="SUPFAM" id="SSF160631">
    <property type="entry name" value="SMI1/KNR4-like"/>
    <property type="match status" value="1"/>
</dbReference>
<dbReference type="InterPro" id="IPR037883">
    <property type="entry name" value="Knr4/Smi1-like_sf"/>
</dbReference>
<evidence type="ECO:0000313" key="3">
    <source>
        <dbReference type="Proteomes" id="UP000640786"/>
    </source>
</evidence>
<proteinExistence type="predicted"/>
<dbReference type="RefSeq" id="WP_191696330.1">
    <property type="nucleotide sequence ID" value="NZ_JACSQO010000001.1"/>
</dbReference>
<protein>
    <submittedName>
        <fullName evidence="2">SMI1/KNR4 family protein</fullName>
    </submittedName>
</protein>
<comment type="caution">
    <text evidence="2">The sequence shown here is derived from an EMBL/GenBank/DDBJ whole genome shotgun (WGS) entry which is preliminary data.</text>
</comment>
<evidence type="ECO:0000313" key="2">
    <source>
        <dbReference type="EMBL" id="MBD7942561.1"/>
    </source>
</evidence>
<organism evidence="2 3">
    <name type="scientific">Psychrobacillus faecigallinarum</name>
    <dbReference type="NCBI Taxonomy" id="2762235"/>
    <lineage>
        <taxon>Bacteria</taxon>
        <taxon>Bacillati</taxon>
        <taxon>Bacillota</taxon>
        <taxon>Bacilli</taxon>
        <taxon>Bacillales</taxon>
        <taxon>Bacillaceae</taxon>
        <taxon>Psychrobacillus</taxon>
    </lineage>
</organism>
<gene>
    <name evidence="2" type="ORF">H9650_00390</name>
</gene>
<evidence type="ECO:0000259" key="1">
    <source>
        <dbReference type="SMART" id="SM00860"/>
    </source>
</evidence>
<sequence>MINLSKVSDLAKNTAASDIEIQEVENLLKLELPNVYKDLLRYTNGFSIGGGLVIYGTEDIVERNETWEVDEYASGFIAIGDDGGGNVFLMLQDADEKEVLVIDSGDMNPSHANLVTSDFNKWVNSGCLNEIVQKTSIEIPNTCNILLVKPPNEGLKDLIKIKNVLGIEISTGDLLKGSKNPPFILVERFPYGKAKKLMEKLGSTSTVLSIEPIRH</sequence>
<dbReference type="Pfam" id="PF09346">
    <property type="entry name" value="SMI1_KNR4"/>
    <property type="match status" value="1"/>
</dbReference>
<dbReference type="EMBL" id="JACSQO010000001">
    <property type="protein sequence ID" value="MBD7942561.1"/>
    <property type="molecule type" value="Genomic_DNA"/>
</dbReference>
<accession>A0ABR8R487</accession>
<dbReference type="Gene3D" id="3.40.1580.10">
    <property type="entry name" value="SMI1/KNR4-like"/>
    <property type="match status" value="1"/>
</dbReference>